<dbReference type="SMART" id="SM00267">
    <property type="entry name" value="GGDEF"/>
    <property type="match status" value="1"/>
</dbReference>
<dbReference type="Gene3D" id="3.30.70.270">
    <property type="match status" value="1"/>
</dbReference>
<dbReference type="STRING" id="187868.SAMN05192589_103490"/>
<feature type="domain" description="GGDEF" evidence="4">
    <location>
        <begin position="248"/>
        <end position="377"/>
    </location>
</feature>
<feature type="transmembrane region" description="Helical" evidence="3">
    <location>
        <begin position="65"/>
        <end position="87"/>
    </location>
</feature>
<feature type="transmembrane region" description="Helical" evidence="3">
    <location>
        <begin position="148"/>
        <end position="171"/>
    </location>
</feature>
<feature type="transmembrane region" description="Helical" evidence="3">
    <location>
        <begin position="40"/>
        <end position="59"/>
    </location>
</feature>
<name>A0A1G6QBF2_9BURK</name>
<dbReference type="InterPro" id="IPR000160">
    <property type="entry name" value="GGDEF_dom"/>
</dbReference>
<proteinExistence type="predicted"/>
<feature type="transmembrane region" description="Helical" evidence="3">
    <location>
        <begin position="119"/>
        <end position="136"/>
    </location>
</feature>
<keyword evidence="3" id="KW-1133">Transmembrane helix</keyword>
<evidence type="ECO:0000256" key="1">
    <source>
        <dbReference type="ARBA" id="ARBA00012528"/>
    </source>
</evidence>
<sequence length="377" mass="40773">MRLDFVTLLAITATNLFMLSAALPLIMGRHAGPAARWVRASLLLQGLAWAAIIASSYAWDQTLSTVSMAANALAQWAIFEALAIWLGPRPGRRLMQALVVAIPLGYTLGFGHYAFRVGWANLLLAALLLTVARATLYPARPASRRWRLLLLACLATMAGFTAARGVLGAFTDAYPSFRTPHPVNIAAALAANVTLVLGTVALLVAWRDEAEQQLRTLAMTDALTGLLNRRGFEAHGQALCARATRQRLPLAALLLDLDHFKRINDAYGHEAGDRALALFARLAQSIAGPDDTVCRFGGEEFGVLLLRAGQDAVRRFDQRLRKRLQAESAATLGFAIDYSAGAALWRGDEEDLATLMARADAALYAAKEQGRRQLAMG</sequence>
<evidence type="ECO:0000259" key="4">
    <source>
        <dbReference type="PROSITE" id="PS50887"/>
    </source>
</evidence>
<dbReference type="InterPro" id="IPR043128">
    <property type="entry name" value="Rev_trsase/Diguanyl_cyclase"/>
</dbReference>
<evidence type="ECO:0000256" key="3">
    <source>
        <dbReference type="SAM" id="Phobius"/>
    </source>
</evidence>
<dbReference type="EC" id="2.7.7.65" evidence="1"/>
<feature type="transmembrane region" description="Helical" evidence="3">
    <location>
        <begin position="6"/>
        <end position="28"/>
    </location>
</feature>
<feature type="transmembrane region" description="Helical" evidence="3">
    <location>
        <begin position="183"/>
        <end position="206"/>
    </location>
</feature>
<dbReference type="InterPro" id="IPR029787">
    <property type="entry name" value="Nucleotide_cyclase"/>
</dbReference>
<keyword evidence="6" id="KW-1185">Reference proteome</keyword>
<evidence type="ECO:0000313" key="5">
    <source>
        <dbReference type="EMBL" id="SDC89822.1"/>
    </source>
</evidence>
<dbReference type="AlphaFoldDB" id="A0A1G6QBF2"/>
<dbReference type="SUPFAM" id="SSF55073">
    <property type="entry name" value="Nucleotide cyclase"/>
    <property type="match status" value="1"/>
</dbReference>
<protein>
    <recommendedName>
        <fullName evidence="1">diguanylate cyclase</fullName>
        <ecNumber evidence="1">2.7.7.65</ecNumber>
    </recommendedName>
</protein>
<dbReference type="PANTHER" id="PTHR45138">
    <property type="entry name" value="REGULATORY COMPONENTS OF SENSORY TRANSDUCTION SYSTEM"/>
    <property type="match status" value="1"/>
</dbReference>
<organism evidence="5 6">
    <name type="scientific">Paracidovorax valerianellae</name>
    <dbReference type="NCBI Taxonomy" id="187868"/>
    <lineage>
        <taxon>Bacteria</taxon>
        <taxon>Pseudomonadati</taxon>
        <taxon>Pseudomonadota</taxon>
        <taxon>Betaproteobacteria</taxon>
        <taxon>Burkholderiales</taxon>
        <taxon>Comamonadaceae</taxon>
        <taxon>Paracidovorax</taxon>
    </lineage>
</organism>
<dbReference type="InterPro" id="IPR050469">
    <property type="entry name" value="Diguanylate_Cyclase"/>
</dbReference>
<reference evidence="5 6" key="1">
    <citation type="submission" date="2016-10" db="EMBL/GenBank/DDBJ databases">
        <authorList>
            <person name="de Groot N.N."/>
        </authorList>
    </citation>
    <scope>NUCLEOTIDE SEQUENCE [LARGE SCALE GENOMIC DNA]</scope>
    <source>
        <strain evidence="5 6">DSM 16619</strain>
    </source>
</reference>
<comment type="catalytic activity">
    <reaction evidence="2">
        <text>2 GTP = 3',3'-c-di-GMP + 2 diphosphate</text>
        <dbReference type="Rhea" id="RHEA:24898"/>
        <dbReference type="ChEBI" id="CHEBI:33019"/>
        <dbReference type="ChEBI" id="CHEBI:37565"/>
        <dbReference type="ChEBI" id="CHEBI:58805"/>
        <dbReference type="EC" id="2.7.7.65"/>
    </reaction>
</comment>
<dbReference type="PANTHER" id="PTHR45138:SF9">
    <property type="entry name" value="DIGUANYLATE CYCLASE DGCM-RELATED"/>
    <property type="match status" value="1"/>
</dbReference>
<dbReference type="Proteomes" id="UP000198781">
    <property type="component" value="Unassembled WGS sequence"/>
</dbReference>
<accession>A0A1G6QBF2</accession>
<dbReference type="NCBIfam" id="TIGR00254">
    <property type="entry name" value="GGDEF"/>
    <property type="match status" value="1"/>
</dbReference>
<gene>
    <name evidence="5" type="ORF">SAMN05192589_103490</name>
</gene>
<keyword evidence="3" id="KW-0472">Membrane</keyword>
<dbReference type="Pfam" id="PF00990">
    <property type="entry name" value="GGDEF"/>
    <property type="match status" value="1"/>
</dbReference>
<dbReference type="FunFam" id="3.30.70.270:FF:000001">
    <property type="entry name" value="Diguanylate cyclase domain protein"/>
    <property type="match status" value="1"/>
</dbReference>
<dbReference type="GO" id="GO:0052621">
    <property type="term" value="F:diguanylate cyclase activity"/>
    <property type="evidence" value="ECO:0007669"/>
    <property type="project" value="UniProtKB-EC"/>
</dbReference>
<evidence type="ECO:0000256" key="2">
    <source>
        <dbReference type="ARBA" id="ARBA00034247"/>
    </source>
</evidence>
<dbReference type="OrthoDB" id="9813903at2"/>
<dbReference type="PROSITE" id="PS50887">
    <property type="entry name" value="GGDEF"/>
    <property type="match status" value="1"/>
</dbReference>
<keyword evidence="3" id="KW-0812">Transmembrane</keyword>
<dbReference type="RefSeq" id="WP_092742057.1">
    <property type="nucleotide sequence ID" value="NZ_FMZC01000003.1"/>
</dbReference>
<dbReference type="CDD" id="cd01949">
    <property type="entry name" value="GGDEF"/>
    <property type="match status" value="1"/>
</dbReference>
<dbReference type="EMBL" id="FMZC01000003">
    <property type="protein sequence ID" value="SDC89822.1"/>
    <property type="molecule type" value="Genomic_DNA"/>
</dbReference>
<evidence type="ECO:0000313" key="6">
    <source>
        <dbReference type="Proteomes" id="UP000198781"/>
    </source>
</evidence>